<feature type="transmembrane region" description="Helical" evidence="1">
    <location>
        <begin position="12"/>
        <end position="33"/>
    </location>
</feature>
<protein>
    <submittedName>
        <fullName evidence="2">Unannotated protein</fullName>
    </submittedName>
</protein>
<feature type="transmembrane region" description="Helical" evidence="1">
    <location>
        <begin position="45"/>
        <end position="67"/>
    </location>
</feature>
<accession>A0A6J6J875</accession>
<dbReference type="EMBL" id="CAEZVM010000026">
    <property type="protein sequence ID" value="CAB4633181.1"/>
    <property type="molecule type" value="Genomic_DNA"/>
</dbReference>
<proteinExistence type="predicted"/>
<dbReference type="AlphaFoldDB" id="A0A6J6J875"/>
<keyword evidence="1" id="KW-1133">Transmembrane helix</keyword>
<reference evidence="2" key="1">
    <citation type="submission" date="2020-05" db="EMBL/GenBank/DDBJ databases">
        <authorList>
            <person name="Chiriac C."/>
            <person name="Salcher M."/>
            <person name="Ghai R."/>
            <person name="Kavagutti S V."/>
        </authorList>
    </citation>
    <scope>NUCLEOTIDE SEQUENCE</scope>
</reference>
<organism evidence="2">
    <name type="scientific">freshwater metagenome</name>
    <dbReference type="NCBI Taxonomy" id="449393"/>
    <lineage>
        <taxon>unclassified sequences</taxon>
        <taxon>metagenomes</taxon>
        <taxon>ecological metagenomes</taxon>
    </lineage>
</organism>
<gene>
    <name evidence="2" type="ORF">UFOPK2032_00762</name>
</gene>
<evidence type="ECO:0000313" key="2">
    <source>
        <dbReference type="EMBL" id="CAB4633181.1"/>
    </source>
</evidence>
<sequence length="72" mass="7930">MAVVKLWTRGFTISFTVTCVVGILGGLYFLMISGLTERSNPIGSVFAYLGLVLVLSPLGLLIGRFLVLRRRR</sequence>
<keyword evidence="1" id="KW-0472">Membrane</keyword>
<evidence type="ECO:0000256" key="1">
    <source>
        <dbReference type="SAM" id="Phobius"/>
    </source>
</evidence>
<keyword evidence="1" id="KW-0812">Transmembrane</keyword>
<name>A0A6J6J875_9ZZZZ</name>